<proteinExistence type="inferred from homology"/>
<name>G8QUL8_SPHPG</name>
<dbReference type="SUPFAM" id="SSF141986">
    <property type="entry name" value="LD-carboxypeptidase A C-terminal domain-like"/>
    <property type="match status" value="1"/>
</dbReference>
<organism evidence="6 7">
    <name type="scientific">Sphaerochaeta pleomorpha (strain ATCC BAA-1885 / DSM 22778 / Grapes)</name>
    <dbReference type="NCBI Taxonomy" id="158190"/>
    <lineage>
        <taxon>Bacteria</taxon>
        <taxon>Pseudomonadati</taxon>
        <taxon>Spirochaetota</taxon>
        <taxon>Spirochaetia</taxon>
        <taxon>Spirochaetales</taxon>
        <taxon>Sphaerochaetaceae</taxon>
        <taxon>Sphaerochaeta</taxon>
    </lineage>
</organism>
<dbReference type="CDD" id="cd07062">
    <property type="entry name" value="Peptidase_S66_mccF_like"/>
    <property type="match status" value="1"/>
</dbReference>
<dbReference type="eggNOG" id="COG1619">
    <property type="taxonomic scope" value="Bacteria"/>
</dbReference>
<evidence type="ECO:0000259" key="5">
    <source>
        <dbReference type="Pfam" id="PF17676"/>
    </source>
</evidence>
<evidence type="ECO:0000259" key="4">
    <source>
        <dbReference type="Pfam" id="PF02016"/>
    </source>
</evidence>
<dbReference type="InterPro" id="IPR029062">
    <property type="entry name" value="Class_I_gatase-like"/>
</dbReference>
<dbReference type="PANTHER" id="PTHR30237:SF4">
    <property type="entry name" value="LD-CARBOXYPEPTIDASE C-TERMINAL DOMAIN-CONTAINING PROTEIN"/>
    <property type="match status" value="1"/>
</dbReference>
<keyword evidence="2" id="KW-0378">Hydrolase</keyword>
<dbReference type="KEGG" id="sgp:SpiGrapes_2565"/>
<dbReference type="InterPro" id="IPR027461">
    <property type="entry name" value="Carboxypeptidase_A_C_sf"/>
</dbReference>
<evidence type="ECO:0000256" key="1">
    <source>
        <dbReference type="ARBA" id="ARBA00010233"/>
    </source>
</evidence>
<dbReference type="InterPro" id="IPR027478">
    <property type="entry name" value="LdcA_N"/>
</dbReference>
<dbReference type="InterPro" id="IPR003507">
    <property type="entry name" value="S66_fam"/>
</dbReference>
<dbReference type="Gene3D" id="3.40.50.10740">
    <property type="entry name" value="Class I glutamine amidotransferase-like"/>
    <property type="match status" value="1"/>
</dbReference>
<protein>
    <submittedName>
        <fullName evidence="6">Putative MccF-like protein (Microcin C7 resistance)</fullName>
    </submittedName>
</protein>
<evidence type="ECO:0000313" key="7">
    <source>
        <dbReference type="Proteomes" id="UP000005632"/>
    </source>
</evidence>
<dbReference type="SUPFAM" id="SSF52317">
    <property type="entry name" value="Class I glutamine amidotransferase-like"/>
    <property type="match status" value="1"/>
</dbReference>
<dbReference type="HOGENOM" id="CLU_034346_1_0_12"/>
<evidence type="ECO:0000313" key="6">
    <source>
        <dbReference type="EMBL" id="AEV30326.1"/>
    </source>
</evidence>
<dbReference type="AlphaFoldDB" id="G8QUL8"/>
<feature type="domain" description="LD-carboxypeptidase N-terminal" evidence="4">
    <location>
        <begin position="16"/>
        <end position="137"/>
    </location>
</feature>
<reference evidence="6 7" key="1">
    <citation type="submission" date="2011-11" db="EMBL/GenBank/DDBJ databases">
        <title>Complete sequence of Spirochaeta sp. grapes.</title>
        <authorList>
            <consortium name="US DOE Joint Genome Institute"/>
            <person name="Lucas S."/>
            <person name="Han J."/>
            <person name="Lapidus A."/>
            <person name="Cheng J.-F."/>
            <person name="Goodwin L."/>
            <person name="Pitluck S."/>
            <person name="Peters L."/>
            <person name="Ovchinnikova G."/>
            <person name="Munk A.C."/>
            <person name="Detter J.C."/>
            <person name="Han C."/>
            <person name="Tapia R."/>
            <person name="Land M."/>
            <person name="Hauser L."/>
            <person name="Kyrpides N."/>
            <person name="Ivanova N."/>
            <person name="Pagani I."/>
            <person name="Ritalahtilisa K."/>
            <person name="Loeffler F."/>
            <person name="Woyke T."/>
        </authorList>
    </citation>
    <scope>NUCLEOTIDE SEQUENCE [LARGE SCALE GENOMIC DNA]</scope>
    <source>
        <strain evidence="7">ATCC BAA-1885 / DSM 22778 / Grapes</strain>
    </source>
</reference>
<dbReference type="InterPro" id="IPR040921">
    <property type="entry name" value="Peptidase_S66C"/>
</dbReference>
<dbReference type="EMBL" id="CP003155">
    <property type="protein sequence ID" value="AEV30326.1"/>
    <property type="molecule type" value="Genomic_DNA"/>
</dbReference>
<dbReference type="OrthoDB" id="9807329at2"/>
<feature type="active site" description="Nucleophile" evidence="3">
    <location>
        <position position="118"/>
    </location>
</feature>
<dbReference type="InterPro" id="IPR040449">
    <property type="entry name" value="Peptidase_S66_N"/>
</dbReference>
<gene>
    <name evidence="6" type="ordered locus">SpiGrapes_2565</name>
</gene>
<dbReference type="STRING" id="158190.SpiGrapes_2565"/>
<evidence type="ECO:0000256" key="2">
    <source>
        <dbReference type="ARBA" id="ARBA00022801"/>
    </source>
</evidence>
<dbReference type="Gene3D" id="3.50.30.60">
    <property type="entry name" value="LD-carboxypeptidase A C-terminal domain-like"/>
    <property type="match status" value="1"/>
</dbReference>
<dbReference type="RefSeq" id="WP_014271166.1">
    <property type="nucleotide sequence ID" value="NC_016633.1"/>
</dbReference>
<dbReference type="PANTHER" id="PTHR30237">
    <property type="entry name" value="MURAMOYLTETRAPEPTIDE CARBOXYPEPTIDASE"/>
    <property type="match status" value="1"/>
</dbReference>
<evidence type="ECO:0000256" key="3">
    <source>
        <dbReference type="PIRSR" id="PIRSR028757-1"/>
    </source>
</evidence>
<dbReference type="Proteomes" id="UP000005632">
    <property type="component" value="Chromosome"/>
</dbReference>
<feature type="active site" description="Charge relay system" evidence="3">
    <location>
        <position position="315"/>
    </location>
</feature>
<keyword evidence="7" id="KW-1185">Reference proteome</keyword>
<dbReference type="Pfam" id="PF02016">
    <property type="entry name" value="Peptidase_S66"/>
    <property type="match status" value="1"/>
</dbReference>
<dbReference type="GO" id="GO:0016787">
    <property type="term" value="F:hydrolase activity"/>
    <property type="evidence" value="ECO:0007669"/>
    <property type="project" value="UniProtKB-KW"/>
</dbReference>
<sequence>MLNVIKPHCLKPGDTIATVSLSWGGAGDEELRWRYDLGKQRLTEQFGLKVIEMEHTLKGTKYLSEHPEKRASDLMQAFSDPAVKGIFSCIGGNDSIRLLPFVDVAVIANNPKVFLGYSDSTITHLMCLKAGLSSFYGPSILAEFAENNGIFSYTVNHLQKILFETNPVGQIKASEEWTGHYLAWTKENAKVSKKMEKNGPYRFLQGKGTVQGHLIGGCLDVLEMAKGTSLWIDDSLFDGAILFFETSEEMVRPALFESWLRDYAMQGILQKAKGMVFGKPYQGIFQQEYEQAIRNVLQEFSLFSLPVVCNLSFGHNEPMCILPYGAKAELDCDHQTFSILESGVV</sequence>
<dbReference type="Pfam" id="PF17676">
    <property type="entry name" value="Peptidase_S66C"/>
    <property type="match status" value="1"/>
</dbReference>
<comment type="similarity">
    <text evidence="1">Belongs to the peptidase S66 family.</text>
</comment>
<feature type="active site" description="Charge relay system" evidence="3">
    <location>
        <position position="245"/>
    </location>
</feature>
<accession>G8QUL8</accession>
<dbReference type="PIRSF" id="PIRSF028757">
    <property type="entry name" value="LD-carboxypeptidase"/>
    <property type="match status" value="1"/>
</dbReference>
<feature type="domain" description="LD-carboxypeptidase C-terminal" evidence="5">
    <location>
        <begin position="211"/>
        <end position="330"/>
    </location>
</feature>